<keyword evidence="1" id="KW-0694">RNA-binding</keyword>
<dbReference type="AlphaFoldDB" id="A0A485NAG1"/>
<evidence type="ECO:0000313" key="4">
    <source>
        <dbReference type="Proteomes" id="UP000386466"/>
    </source>
</evidence>
<keyword evidence="4" id="KW-1185">Reference proteome</keyword>
<feature type="compositionally biased region" description="Polar residues" evidence="2">
    <location>
        <begin position="29"/>
        <end position="48"/>
    </location>
</feature>
<proteinExistence type="predicted"/>
<evidence type="ECO:0000256" key="1">
    <source>
        <dbReference type="ARBA" id="ARBA00022884"/>
    </source>
</evidence>
<dbReference type="PANTHER" id="PTHR48026:SF2">
    <property type="entry name" value="HETEROGENEOUS NUCLEAR RIBONUCLEOPROTEIN A1-RELATED"/>
    <property type="match status" value="1"/>
</dbReference>
<gene>
    <name evidence="3" type="ORF">LYPA_23C013200</name>
</gene>
<reference evidence="3 4" key="1">
    <citation type="submission" date="2019-01" db="EMBL/GenBank/DDBJ databases">
        <authorList>
            <person name="Alioto T."/>
            <person name="Alioto T."/>
        </authorList>
    </citation>
    <scope>NUCLEOTIDE SEQUENCE [LARGE SCALE GENOMIC DNA]</scope>
</reference>
<dbReference type="EMBL" id="CAAGRJ010014369">
    <property type="protein sequence ID" value="VFV30551.1"/>
    <property type="molecule type" value="Genomic_DNA"/>
</dbReference>
<accession>A0A485NAG1</accession>
<sequence>MSIDKVVIQKYHSVNGHHCEVRKPLSKQEIASVSSGQRGPSGSGNLNDNFGHGGNFSG</sequence>
<dbReference type="GO" id="GO:0003730">
    <property type="term" value="F:mRNA 3'-UTR binding"/>
    <property type="evidence" value="ECO:0007669"/>
    <property type="project" value="TreeGrafter"/>
</dbReference>
<evidence type="ECO:0000256" key="2">
    <source>
        <dbReference type="SAM" id="MobiDB-lite"/>
    </source>
</evidence>
<dbReference type="GO" id="GO:0071013">
    <property type="term" value="C:catalytic step 2 spliceosome"/>
    <property type="evidence" value="ECO:0007669"/>
    <property type="project" value="TreeGrafter"/>
</dbReference>
<dbReference type="GO" id="GO:0000398">
    <property type="term" value="P:mRNA splicing, via spliceosome"/>
    <property type="evidence" value="ECO:0007669"/>
    <property type="project" value="TreeGrafter"/>
</dbReference>
<dbReference type="PANTHER" id="PTHR48026">
    <property type="entry name" value="HOMOLOGOUS TO DROSOPHILA SQD (SQUID) PROTEIN"/>
    <property type="match status" value="1"/>
</dbReference>
<evidence type="ECO:0000313" key="3">
    <source>
        <dbReference type="EMBL" id="VFV30551.1"/>
    </source>
</evidence>
<protein>
    <submittedName>
        <fullName evidence="3">Heterogeneous nuclear</fullName>
    </submittedName>
</protein>
<dbReference type="Proteomes" id="UP000386466">
    <property type="component" value="Unassembled WGS sequence"/>
</dbReference>
<name>A0A485NAG1_LYNPA</name>
<organism evidence="3 4">
    <name type="scientific">Lynx pardinus</name>
    <name type="common">Iberian lynx</name>
    <name type="synonym">Felis pardina</name>
    <dbReference type="NCBI Taxonomy" id="191816"/>
    <lineage>
        <taxon>Eukaryota</taxon>
        <taxon>Metazoa</taxon>
        <taxon>Chordata</taxon>
        <taxon>Craniata</taxon>
        <taxon>Vertebrata</taxon>
        <taxon>Euteleostomi</taxon>
        <taxon>Mammalia</taxon>
        <taxon>Eutheria</taxon>
        <taxon>Laurasiatheria</taxon>
        <taxon>Carnivora</taxon>
        <taxon>Feliformia</taxon>
        <taxon>Felidae</taxon>
        <taxon>Felinae</taxon>
        <taxon>Lynx</taxon>
    </lineage>
</organism>
<feature type="region of interest" description="Disordered" evidence="2">
    <location>
        <begin position="19"/>
        <end position="58"/>
    </location>
</feature>
<feature type="non-terminal residue" evidence="3">
    <location>
        <position position="58"/>
    </location>
</feature>